<dbReference type="PANTHER" id="PTHR23131">
    <property type="entry name" value="ENDORIBONUCLEASE LACTB2"/>
    <property type="match status" value="1"/>
</dbReference>
<dbReference type="SMART" id="SM00849">
    <property type="entry name" value="Lactamase_B"/>
    <property type="match status" value="1"/>
</dbReference>
<evidence type="ECO:0000259" key="1">
    <source>
        <dbReference type="SMART" id="SM00849"/>
    </source>
</evidence>
<comment type="caution">
    <text evidence="2">The sequence shown here is derived from an EMBL/GenBank/DDBJ whole genome shotgun (WGS) entry which is preliminary data.</text>
</comment>
<evidence type="ECO:0000313" key="3">
    <source>
        <dbReference type="Proteomes" id="UP000730482"/>
    </source>
</evidence>
<dbReference type="InterPro" id="IPR036866">
    <property type="entry name" value="RibonucZ/Hydroxyglut_hydro"/>
</dbReference>
<gene>
    <name evidence="2" type="ORF">KGQ19_33825</name>
</gene>
<keyword evidence="3" id="KW-1185">Reference proteome</keyword>
<accession>A0ABS5L0S4</accession>
<dbReference type="InterPro" id="IPR050662">
    <property type="entry name" value="Sec-metab_biosynth-thioest"/>
</dbReference>
<dbReference type="CDD" id="cd07725">
    <property type="entry name" value="TTHA1429-like_MBL-fold"/>
    <property type="match status" value="1"/>
</dbReference>
<dbReference type="InterPro" id="IPR036388">
    <property type="entry name" value="WH-like_DNA-bd_sf"/>
</dbReference>
<dbReference type="EMBL" id="JAAFYZ010000158">
    <property type="protein sequence ID" value="MBS2551854.1"/>
    <property type="molecule type" value="Genomic_DNA"/>
</dbReference>
<evidence type="ECO:0000313" key="2">
    <source>
        <dbReference type="EMBL" id="MBS2551854.1"/>
    </source>
</evidence>
<dbReference type="Proteomes" id="UP000730482">
    <property type="component" value="Unassembled WGS sequence"/>
</dbReference>
<dbReference type="Pfam" id="PF00753">
    <property type="entry name" value="Lactamase_B"/>
    <property type="match status" value="1"/>
</dbReference>
<dbReference type="Gene3D" id="3.60.15.10">
    <property type="entry name" value="Ribonuclease Z/Hydroxyacylglutathione hydrolase-like"/>
    <property type="match status" value="1"/>
</dbReference>
<dbReference type="SUPFAM" id="SSF56281">
    <property type="entry name" value="Metallo-hydrolase/oxidoreductase"/>
    <property type="match status" value="1"/>
</dbReference>
<dbReference type="PANTHER" id="PTHR23131:SF4">
    <property type="entry name" value="METALLO-BETA-LACTAMASE SUPERFAMILY POTEIN"/>
    <property type="match status" value="1"/>
</dbReference>
<organism evidence="2 3">
    <name type="scientific">Catenulispora pinistramenti</name>
    <dbReference type="NCBI Taxonomy" id="2705254"/>
    <lineage>
        <taxon>Bacteria</taxon>
        <taxon>Bacillati</taxon>
        <taxon>Actinomycetota</taxon>
        <taxon>Actinomycetes</taxon>
        <taxon>Catenulisporales</taxon>
        <taxon>Catenulisporaceae</taxon>
        <taxon>Catenulispora</taxon>
    </lineage>
</organism>
<protein>
    <submittedName>
        <fullName evidence="2">MBL fold metallo-hydrolase</fullName>
    </submittedName>
</protein>
<reference evidence="2 3" key="1">
    <citation type="submission" date="2020-02" db="EMBL/GenBank/DDBJ databases">
        <title>Acidophilic actinobacteria isolated from forest soil.</title>
        <authorList>
            <person name="Golinska P."/>
        </authorList>
    </citation>
    <scope>NUCLEOTIDE SEQUENCE [LARGE SCALE GENOMIC DNA]</scope>
    <source>
        <strain evidence="2 3">NL8</strain>
    </source>
</reference>
<feature type="domain" description="Metallo-beta-lactamase" evidence="1">
    <location>
        <begin position="33"/>
        <end position="248"/>
    </location>
</feature>
<dbReference type="InterPro" id="IPR001279">
    <property type="entry name" value="Metallo-B-lactamas"/>
</dbReference>
<dbReference type="Gene3D" id="1.10.10.10">
    <property type="entry name" value="Winged helix-like DNA-binding domain superfamily/Winged helix DNA-binding domain"/>
    <property type="match status" value="1"/>
</dbReference>
<name>A0ABS5L0S4_9ACTN</name>
<proteinExistence type="predicted"/>
<dbReference type="RefSeq" id="WP_212016879.1">
    <property type="nucleotide sequence ID" value="NZ_JAAFYZ010000158.1"/>
</dbReference>
<sequence length="338" mass="36127">MQDAAPGTTRPPGEELPGVWSIRVPFPDNPLGYTLVYALETTAGGPVLIDAGWDDPGSLAALEQGLEAIGSSISDVHGVLVTHHHPDHHGLAGRIRELSGCWVALHEADAKVVDLVRTAEREPWTKRYKALLELCGAPAEAIENAAAAIPSGAKPAVPDVLIEDGALMDVPGRTLRAVWTPGHSPGHTCFHLEDSGALLTGDHVLPGITPVVTVYDDHVVGTSDPLGDFLASLQKVSRLKTTRALPAHRAPFDDVAGRAAEITEHHVQRLAQIEGQLAVGPKTLWSITEGMEWNKGWERLDTFARHLALGEAGSHLRHLALTGRVRLSSTEPIEFSLA</sequence>